<feature type="transmembrane region" description="Helical" evidence="7">
    <location>
        <begin position="12"/>
        <end position="34"/>
    </location>
</feature>
<comment type="caution">
    <text evidence="9">The sequence shown here is derived from an EMBL/GenBank/DDBJ whole genome shotgun (WGS) entry which is preliminary data.</text>
</comment>
<feature type="transmembrane region" description="Helical" evidence="7">
    <location>
        <begin position="232"/>
        <end position="251"/>
    </location>
</feature>
<dbReference type="SUPFAM" id="SSF103473">
    <property type="entry name" value="MFS general substrate transporter"/>
    <property type="match status" value="1"/>
</dbReference>
<keyword evidence="6 7" id="KW-0472">Membrane</keyword>
<feature type="transmembrane region" description="Helical" evidence="7">
    <location>
        <begin position="107"/>
        <end position="128"/>
    </location>
</feature>
<keyword evidence="4 7" id="KW-0812">Transmembrane</keyword>
<gene>
    <name evidence="9" type="ORF">FHS31_001376</name>
</gene>
<dbReference type="Proteomes" id="UP000727456">
    <property type="component" value="Unassembled WGS sequence"/>
</dbReference>
<dbReference type="Gene3D" id="1.20.1250.20">
    <property type="entry name" value="MFS general substrate transporter like domains"/>
    <property type="match status" value="1"/>
</dbReference>
<feature type="transmembrane region" description="Helical" evidence="7">
    <location>
        <begin position="336"/>
        <end position="356"/>
    </location>
</feature>
<evidence type="ECO:0000256" key="2">
    <source>
        <dbReference type="ARBA" id="ARBA00022448"/>
    </source>
</evidence>
<feature type="transmembrane region" description="Helical" evidence="7">
    <location>
        <begin position="203"/>
        <end position="220"/>
    </location>
</feature>
<feature type="transmembrane region" description="Helical" evidence="7">
    <location>
        <begin position="172"/>
        <end position="191"/>
    </location>
</feature>
<evidence type="ECO:0000259" key="8">
    <source>
        <dbReference type="PROSITE" id="PS50850"/>
    </source>
</evidence>
<dbReference type="Gene3D" id="1.20.1720.10">
    <property type="entry name" value="Multidrug resistance protein D"/>
    <property type="match status" value="1"/>
</dbReference>
<dbReference type="InterPro" id="IPR020846">
    <property type="entry name" value="MFS_dom"/>
</dbReference>
<feature type="transmembrane region" description="Helical" evidence="7">
    <location>
        <begin position="362"/>
        <end position="385"/>
    </location>
</feature>
<feature type="transmembrane region" description="Helical" evidence="7">
    <location>
        <begin position="306"/>
        <end position="324"/>
    </location>
</feature>
<feature type="transmembrane region" description="Helical" evidence="7">
    <location>
        <begin position="81"/>
        <end position="101"/>
    </location>
</feature>
<accession>A0ABX0TVZ0</accession>
<protein>
    <submittedName>
        <fullName evidence="9">EmrB/QacA subfamily drug resistance transporter</fullName>
    </submittedName>
</protein>
<dbReference type="RefSeq" id="WP_167072638.1">
    <property type="nucleotide sequence ID" value="NZ_JAAOZC010000003.1"/>
</dbReference>
<dbReference type="InterPro" id="IPR036259">
    <property type="entry name" value="MFS_trans_sf"/>
</dbReference>
<keyword evidence="2" id="KW-0813">Transport</keyword>
<evidence type="ECO:0000256" key="7">
    <source>
        <dbReference type="SAM" id="Phobius"/>
    </source>
</evidence>
<proteinExistence type="predicted"/>
<feature type="transmembrane region" description="Helical" evidence="7">
    <location>
        <begin position="140"/>
        <end position="166"/>
    </location>
</feature>
<feature type="transmembrane region" description="Helical" evidence="7">
    <location>
        <begin position="263"/>
        <end position="286"/>
    </location>
</feature>
<keyword evidence="5 7" id="KW-1133">Transmembrane helix</keyword>
<evidence type="ECO:0000256" key="1">
    <source>
        <dbReference type="ARBA" id="ARBA00004651"/>
    </source>
</evidence>
<keyword evidence="10" id="KW-1185">Reference proteome</keyword>
<feature type="domain" description="Major facilitator superfamily (MFS) profile" evidence="8">
    <location>
        <begin position="16"/>
        <end position="463"/>
    </location>
</feature>
<evidence type="ECO:0000313" key="9">
    <source>
        <dbReference type="EMBL" id="NIJ07766.1"/>
    </source>
</evidence>
<evidence type="ECO:0000313" key="10">
    <source>
        <dbReference type="Proteomes" id="UP000727456"/>
    </source>
</evidence>
<dbReference type="Pfam" id="PF07690">
    <property type="entry name" value="MFS_1"/>
    <property type="match status" value="1"/>
</dbReference>
<organism evidence="9 10">
    <name type="scientific">Sphingomonas vulcanisoli</name>
    <dbReference type="NCBI Taxonomy" id="1658060"/>
    <lineage>
        <taxon>Bacteria</taxon>
        <taxon>Pseudomonadati</taxon>
        <taxon>Pseudomonadota</taxon>
        <taxon>Alphaproteobacteria</taxon>
        <taxon>Sphingomonadales</taxon>
        <taxon>Sphingomonadaceae</taxon>
        <taxon>Sphingomonas</taxon>
    </lineage>
</organism>
<evidence type="ECO:0000256" key="6">
    <source>
        <dbReference type="ARBA" id="ARBA00023136"/>
    </source>
</evidence>
<dbReference type="InterPro" id="IPR011701">
    <property type="entry name" value="MFS"/>
</dbReference>
<dbReference type="PROSITE" id="PS50850">
    <property type="entry name" value="MFS"/>
    <property type="match status" value="1"/>
</dbReference>
<name>A0ABX0TVZ0_9SPHN</name>
<reference evidence="9 10" key="1">
    <citation type="submission" date="2020-03" db="EMBL/GenBank/DDBJ databases">
        <title>Genomic Encyclopedia of Type Strains, Phase III (KMG-III): the genomes of soil and plant-associated and newly described type strains.</title>
        <authorList>
            <person name="Whitman W."/>
        </authorList>
    </citation>
    <scope>NUCLEOTIDE SEQUENCE [LARGE SCALE GENOMIC DNA]</scope>
    <source>
        <strain evidence="9 10">CECT 8804</strain>
    </source>
</reference>
<dbReference type="EMBL" id="JAAOZC010000003">
    <property type="protein sequence ID" value="NIJ07766.1"/>
    <property type="molecule type" value="Genomic_DNA"/>
</dbReference>
<evidence type="ECO:0000256" key="3">
    <source>
        <dbReference type="ARBA" id="ARBA00022475"/>
    </source>
</evidence>
<dbReference type="PANTHER" id="PTHR42718">
    <property type="entry name" value="MAJOR FACILITATOR SUPERFAMILY MULTIDRUG TRANSPORTER MFSC"/>
    <property type="match status" value="1"/>
</dbReference>
<comment type="subcellular location">
    <subcellularLocation>
        <location evidence="1">Cell membrane</location>
        <topology evidence="1">Multi-pass membrane protein</topology>
    </subcellularLocation>
</comment>
<keyword evidence="3" id="KW-1003">Cell membrane</keyword>
<dbReference type="PANTHER" id="PTHR42718:SF46">
    <property type="entry name" value="BLR6921 PROTEIN"/>
    <property type="match status" value="1"/>
</dbReference>
<feature type="transmembrane region" description="Helical" evidence="7">
    <location>
        <begin position="397"/>
        <end position="419"/>
    </location>
</feature>
<feature type="transmembrane region" description="Helical" evidence="7">
    <location>
        <begin position="439"/>
        <end position="456"/>
    </location>
</feature>
<evidence type="ECO:0000256" key="5">
    <source>
        <dbReference type="ARBA" id="ARBA00022989"/>
    </source>
</evidence>
<feature type="transmembrane region" description="Helical" evidence="7">
    <location>
        <begin position="54"/>
        <end position="74"/>
    </location>
</feature>
<sequence>MTETDRTMPDVSVTAIALVVAAGTFMLLLDGAILNTSLPQIARDFHVGAVDMNLGITAYIVSLAVCTPLSAWIADRLGSKTVFAGAIALFTVASVGCAASQTLPVFLAARVAQGIGGAMIIPVGRGIVLRVARSSELLQATALLVWPALMAPVIGPVLGGAITSWVGWRWNFLLNVPLGVIGIALALAILPRSEAPSRRPLDWVGMLLTAAALILLIYGLGRLGGNGPNSALPIVLVIAGAAVFGIAFLWLRRAPHPLIDLETFRIPTFAISTVIAGNLSTIAMSAAPFLIPLMMQEAWGFTPLRAGGWVLCYFLGNLLIKPATTAILRRWGFRQVMIVNGVAIGFTVIACGLLTPGDPKPLIAATLFLAGATRSMQLTGINTLAFSDVPKERRGSASALAAMAQQISMALGVAIGAVAVNLARGAHDATVPGQADFRIAFFFCGAIGAVGGLLCLRLRPDAGAHVSGHAHPVARPAVSAA</sequence>
<evidence type="ECO:0000256" key="4">
    <source>
        <dbReference type="ARBA" id="ARBA00022692"/>
    </source>
</evidence>